<reference evidence="1" key="2">
    <citation type="journal article" date="2015" name="Fish Shellfish Immunol.">
        <title>Early steps in the European eel (Anguilla anguilla)-Vibrio vulnificus interaction in the gills: Role of the RtxA13 toxin.</title>
        <authorList>
            <person name="Callol A."/>
            <person name="Pajuelo D."/>
            <person name="Ebbesson L."/>
            <person name="Teles M."/>
            <person name="MacKenzie S."/>
            <person name="Amaro C."/>
        </authorList>
    </citation>
    <scope>NUCLEOTIDE SEQUENCE</scope>
</reference>
<dbReference type="AlphaFoldDB" id="A0A0E9R695"/>
<protein>
    <submittedName>
        <fullName evidence="1">Uncharacterized protein</fullName>
    </submittedName>
</protein>
<evidence type="ECO:0000313" key="1">
    <source>
        <dbReference type="EMBL" id="JAH24686.1"/>
    </source>
</evidence>
<reference evidence="1" key="1">
    <citation type="submission" date="2014-11" db="EMBL/GenBank/DDBJ databases">
        <authorList>
            <person name="Amaro Gonzalez C."/>
        </authorList>
    </citation>
    <scope>NUCLEOTIDE SEQUENCE</scope>
</reference>
<name>A0A0E9R695_ANGAN</name>
<proteinExistence type="predicted"/>
<organism evidence="1">
    <name type="scientific">Anguilla anguilla</name>
    <name type="common">European freshwater eel</name>
    <name type="synonym">Muraena anguilla</name>
    <dbReference type="NCBI Taxonomy" id="7936"/>
    <lineage>
        <taxon>Eukaryota</taxon>
        <taxon>Metazoa</taxon>
        <taxon>Chordata</taxon>
        <taxon>Craniata</taxon>
        <taxon>Vertebrata</taxon>
        <taxon>Euteleostomi</taxon>
        <taxon>Actinopterygii</taxon>
        <taxon>Neopterygii</taxon>
        <taxon>Teleostei</taxon>
        <taxon>Anguilliformes</taxon>
        <taxon>Anguillidae</taxon>
        <taxon>Anguilla</taxon>
    </lineage>
</organism>
<sequence>MTSALSLSLQCYDTTTFFILLTPTISPHKIPILFTCHL</sequence>
<accession>A0A0E9R695</accession>
<dbReference type="EMBL" id="GBXM01083891">
    <property type="protein sequence ID" value="JAH24686.1"/>
    <property type="molecule type" value="Transcribed_RNA"/>
</dbReference>